<dbReference type="AlphaFoldDB" id="B9THW4"/>
<proteinExistence type="predicted"/>
<dbReference type="PANTHER" id="PTHR46797:SF1">
    <property type="entry name" value="METHYLPHOSPHONATE SYNTHASE"/>
    <property type="match status" value="1"/>
</dbReference>
<evidence type="ECO:0000259" key="2">
    <source>
        <dbReference type="PROSITE" id="PS50943"/>
    </source>
</evidence>
<dbReference type="PANTHER" id="PTHR46797">
    <property type="entry name" value="HTH-TYPE TRANSCRIPTIONAL REGULATOR"/>
    <property type="match status" value="1"/>
</dbReference>
<dbReference type="GO" id="GO:0006355">
    <property type="term" value="P:regulation of DNA-templated transcription"/>
    <property type="evidence" value="ECO:0000318"/>
    <property type="project" value="GO_Central"/>
</dbReference>
<protein>
    <recommendedName>
        <fullName evidence="2">HTH cro/C1-type domain-containing protein</fullName>
    </recommendedName>
</protein>
<evidence type="ECO:0000313" key="4">
    <source>
        <dbReference type="Proteomes" id="UP000008311"/>
    </source>
</evidence>
<keyword evidence="1" id="KW-0238">DNA-binding</keyword>
<evidence type="ECO:0000313" key="3">
    <source>
        <dbReference type="EMBL" id="EEF24550.1"/>
    </source>
</evidence>
<dbReference type="InParanoid" id="B9THW4"/>
<dbReference type="GO" id="GO:0003677">
    <property type="term" value="F:DNA binding"/>
    <property type="evidence" value="ECO:0007669"/>
    <property type="project" value="UniProtKB-KW"/>
</dbReference>
<dbReference type="SMART" id="SM00530">
    <property type="entry name" value="HTH_XRE"/>
    <property type="match status" value="1"/>
</dbReference>
<dbReference type="InterPro" id="IPR010982">
    <property type="entry name" value="Lambda_DNA-bd_dom_sf"/>
</dbReference>
<feature type="domain" description="HTH cro/C1-type" evidence="2">
    <location>
        <begin position="16"/>
        <end position="70"/>
    </location>
</feature>
<dbReference type="EMBL" id="EQ981946">
    <property type="protein sequence ID" value="EEF24550.1"/>
    <property type="molecule type" value="Genomic_DNA"/>
</dbReference>
<dbReference type="InterPro" id="IPR001387">
    <property type="entry name" value="Cro/C1-type_HTH"/>
</dbReference>
<dbReference type="Gene3D" id="1.10.260.40">
    <property type="entry name" value="lambda repressor-like DNA-binding domains"/>
    <property type="match status" value="1"/>
</dbReference>
<dbReference type="PROSITE" id="PS50943">
    <property type="entry name" value="HTH_CROC1"/>
    <property type="match status" value="1"/>
</dbReference>
<dbReference type="Pfam" id="PF01381">
    <property type="entry name" value="HTH_3"/>
    <property type="match status" value="1"/>
</dbReference>
<keyword evidence="4" id="KW-1185">Reference proteome</keyword>
<dbReference type="InterPro" id="IPR050807">
    <property type="entry name" value="TransReg_Diox_bact_type"/>
</dbReference>
<dbReference type="SUPFAM" id="SSF47413">
    <property type="entry name" value="lambda repressor-like DNA-binding domains"/>
    <property type="match status" value="1"/>
</dbReference>
<gene>
    <name evidence="3" type="ORF">RCOM_1882520</name>
</gene>
<accession>B9THW4</accession>
<organism evidence="3 4">
    <name type="scientific">Ricinus communis</name>
    <name type="common">Castor bean</name>
    <dbReference type="NCBI Taxonomy" id="3988"/>
    <lineage>
        <taxon>Eukaryota</taxon>
        <taxon>Viridiplantae</taxon>
        <taxon>Streptophyta</taxon>
        <taxon>Embryophyta</taxon>
        <taxon>Tracheophyta</taxon>
        <taxon>Spermatophyta</taxon>
        <taxon>Magnoliopsida</taxon>
        <taxon>eudicotyledons</taxon>
        <taxon>Gunneridae</taxon>
        <taxon>Pentapetalae</taxon>
        <taxon>rosids</taxon>
        <taxon>fabids</taxon>
        <taxon>Malpighiales</taxon>
        <taxon>Euphorbiaceae</taxon>
        <taxon>Acalyphoideae</taxon>
        <taxon>Acalypheae</taxon>
        <taxon>Ricinus</taxon>
    </lineage>
</organism>
<reference evidence="4" key="1">
    <citation type="journal article" date="2010" name="Nat. Biotechnol.">
        <title>Draft genome sequence of the oilseed species Ricinus communis.</title>
        <authorList>
            <person name="Chan A.P."/>
            <person name="Crabtree J."/>
            <person name="Zhao Q."/>
            <person name="Lorenzi H."/>
            <person name="Orvis J."/>
            <person name="Puiu D."/>
            <person name="Melake-Berhan A."/>
            <person name="Jones K.M."/>
            <person name="Redman J."/>
            <person name="Chen G."/>
            <person name="Cahoon E.B."/>
            <person name="Gedil M."/>
            <person name="Stanke M."/>
            <person name="Haas B.J."/>
            <person name="Wortman J.R."/>
            <person name="Fraser-Liggett C.M."/>
            <person name="Ravel J."/>
            <person name="Rabinowicz P.D."/>
        </authorList>
    </citation>
    <scope>NUCLEOTIDE SEQUENCE [LARGE SCALE GENOMIC DNA]</scope>
    <source>
        <strain evidence="4">cv. Hale</strain>
    </source>
</reference>
<dbReference type="Proteomes" id="UP000008311">
    <property type="component" value="Unassembled WGS sequence"/>
</dbReference>
<name>B9THW4_RICCO</name>
<dbReference type="GO" id="GO:0003700">
    <property type="term" value="F:DNA-binding transcription factor activity"/>
    <property type="evidence" value="ECO:0000318"/>
    <property type="project" value="GO_Central"/>
</dbReference>
<sequence length="83" mass="9302">MLGESLAPKLAFGRVLRRLRKAAGFSQERLALEADVRRTYISLIELGQHQPTITTLFKLAAALKQKPSDLIRETEEETARSHG</sequence>
<evidence type="ECO:0000256" key="1">
    <source>
        <dbReference type="ARBA" id="ARBA00023125"/>
    </source>
</evidence>
<dbReference type="CDD" id="cd00093">
    <property type="entry name" value="HTH_XRE"/>
    <property type="match status" value="1"/>
</dbReference>